<dbReference type="InterPro" id="IPR003593">
    <property type="entry name" value="AAA+_ATPase"/>
</dbReference>
<feature type="domain" description="ABC transporter" evidence="8">
    <location>
        <begin position="353"/>
        <end position="587"/>
    </location>
</feature>
<comment type="subcellular location">
    <subcellularLocation>
        <location evidence="1">Cell membrane</location>
        <topology evidence="1">Multi-pass membrane protein</topology>
    </subcellularLocation>
</comment>
<dbReference type="SMART" id="SM00382">
    <property type="entry name" value="AAA"/>
    <property type="match status" value="1"/>
</dbReference>
<keyword evidence="5 7" id="KW-1133">Transmembrane helix</keyword>
<evidence type="ECO:0000256" key="3">
    <source>
        <dbReference type="ARBA" id="ARBA00022741"/>
    </source>
</evidence>
<evidence type="ECO:0000259" key="8">
    <source>
        <dbReference type="PROSITE" id="PS50893"/>
    </source>
</evidence>
<name>A0ABT1U472_9GAMM</name>
<dbReference type="SUPFAM" id="SSF90123">
    <property type="entry name" value="ABC transporter transmembrane region"/>
    <property type="match status" value="1"/>
</dbReference>
<dbReference type="InterPro" id="IPR036640">
    <property type="entry name" value="ABC1_TM_sf"/>
</dbReference>
<feature type="domain" description="ABC transmembrane type-1" evidence="9">
    <location>
        <begin position="24"/>
        <end position="329"/>
    </location>
</feature>
<keyword evidence="4 10" id="KW-0067">ATP-binding</keyword>
<dbReference type="Pfam" id="PF00005">
    <property type="entry name" value="ABC_tran"/>
    <property type="match status" value="1"/>
</dbReference>
<feature type="transmembrane region" description="Helical" evidence="7">
    <location>
        <begin position="267"/>
        <end position="284"/>
    </location>
</feature>
<feature type="transmembrane region" description="Helical" evidence="7">
    <location>
        <begin position="296"/>
        <end position="315"/>
    </location>
</feature>
<evidence type="ECO:0000256" key="2">
    <source>
        <dbReference type="ARBA" id="ARBA00022692"/>
    </source>
</evidence>
<dbReference type="InterPro" id="IPR039421">
    <property type="entry name" value="Type_1_exporter"/>
</dbReference>
<evidence type="ECO:0000256" key="7">
    <source>
        <dbReference type="SAM" id="Phobius"/>
    </source>
</evidence>
<feature type="transmembrane region" description="Helical" evidence="7">
    <location>
        <begin position="97"/>
        <end position="115"/>
    </location>
</feature>
<dbReference type="InterPro" id="IPR003439">
    <property type="entry name" value="ABC_transporter-like_ATP-bd"/>
</dbReference>
<dbReference type="PROSITE" id="PS50929">
    <property type="entry name" value="ABC_TM1F"/>
    <property type="match status" value="1"/>
</dbReference>
<feature type="transmembrane region" description="Helical" evidence="7">
    <location>
        <begin position="153"/>
        <end position="176"/>
    </location>
</feature>
<dbReference type="Gene3D" id="3.40.50.300">
    <property type="entry name" value="P-loop containing nucleotide triphosphate hydrolases"/>
    <property type="match status" value="1"/>
</dbReference>
<keyword evidence="2 7" id="KW-0812">Transmembrane</keyword>
<dbReference type="PROSITE" id="PS00211">
    <property type="entry name" value="ABC_TRANSPORTER_1"/>
    <property type="match status" value="1"/>
</dbReference>
<dbReference type="SUPFAM" id="SSF52540">
    <property type="entry name" value="P-loop containing nucleoside triphosphate hydrolases"/>
    <property type="match status" value="1"/>
</dbReference>
<evidence type="ECO:0000313" key="11">
    <source>
        <dbReference type="Proteomes" id="UP001524586"/>
    </source>
</evidence>
<protein>
    <submittedName>
        <fullName evidence="10">ABC transporter ATP-binding protein/permease</fullName>
    </submittedName>
</protein>
<feature type="transmembrane region" description="Helical" evidence="7">
    <location>
        <begin position="182"/>
        <end position="201"/>
    </location>
</feature>
<dbReference type="InterPro" id="IPR017871">
    <property type="entry name" value="ABC_transporter-like_CS"/>
</dbReference>
<keyword evidence="6 7" id="KW-0472">Membrane</keyword>
<keyword evidence="3" id="KW-0547">Nucleotide-binding</keyword>
<evidence type="ECO:0000259" key="9">
    <source>
        <dbReference type="PROSITE" id="PS50929"/>
    </source>
</evidence>
<comment type="caution">
    <text evidence="10">The sequence shown here is derived from an EMBL/GenBank/DDBJ whole genome shotgun (WGS) entry which is preliminary data.</text>
</comment>
<dbReference type="Proteomes" id="UP001524586">
    <property type="component" value="Unassembled WGS sequence"/>
</dbReference>
<dbReference type="Gene3D" id="1.20.1560.10">
    <property type="entry name" value="ABC transporter type 1, transmembrane domain"/>
    <property type="match status" value="1"/>
</dbReference>
<reference evidence="10 11" key="1">
    <citation type="submission" date="2022-07" db="EMBL/GenBank/DDBJ databases">
        <title>Methylomonas rivi sp. nov., Methylomonas rosea sp. nov., Methylomonas aureus sp. nov. and Methylomonas subterranea sp. nov., four novel methanotrophs isolated from a freshwater creek and the deep terrestrial subsurface.</title>
        <authorList>
            <person name="Abin C."/>
            <person name="Sankaranarayanan K."/>
            <person name="Garner C."/>
            <person name="Sindelar R."/>
            <person name="Kotary K."/>
            <person name="Garner R."/>
            <person name="Barclay S."/>
            <person name="Lawson P."/>
            <person name="Krumholz L."/>
        </authorList>
    </citation>
    <scope>NUCLEOTIDE SEQUENCE [LARGE SCALE GENOMIC DNA]</scope>
    <source>
        <strain evidence="10 11">WSC-6</strain>
    </source>
</reference>
<dbReference type="PANTHER" id="PTHR43394:SF1">
    <property type="entry name" value="ATP-BINDING CASSETTE SUB-FAMILY B MEMBER 10, MITOCHONDRIAL"/>
    <property type="match status" value="1"/>
</dbReference>
<evidence type="ECO:0000256" key="6">
    <source>
        <dbReference type="ARBA" id="ARBA00023136"/>
    </source>
</evidence>
<dbReference type="GO" id="GO:0005524">
    <property type="term" value="F:ATP binding"/>
    <property type="evidence" value="ECO:0007669"/>
    <property type="project" value="UniProtKB-KW"/>
</dbReference>
<keyword evidence="11" id="KW-1185">Reference proteome</keyword>
<feature type="transmembrane region" description="Helical" evidence="7">
    <location>
        <begin position="68"/>
        <end position="91"/>
    </location>
</feature>
<gene>
    <name evidence="10" type="ORF">NP596_05495</name>
</gene>
<dbReference type="Pfam" id="PF00664">
    <property type="entry name" value="ABC_membrane"/>
    <property type="match status" value="1"/>
</dbReference>
<sequence>MSKKSSIVAIFSEFLTRYPRQFGLLFLLLIVEGTVAAISVMALVPVADFMLDPSLTKASRITQVVVEVLAAMGLSPTFWALGLLFVFSSFLKGLLDVVIRYTILYIKYIVVRGLFGDALRTFFKARWQFFSGSDQGTLLNTLNRELNTIGDTLGGLATLLAQMVQILIYLAVPIWLNPQLTLTALGLAVLFGLPFMLLHRISYRLGQRNTETANVALGILSEVIGAARLILGYGRQNQARQRFIDAFNQHTHVTLRSQTLAVAVPRLFHPMAMLAIVIAIGIAVQQQVRISELAAVMWSLLGAMPILIALLQGNISISNFLPSYEQLVALRERAAEFEEIQGEGVFSRLERSIELKDLSFTYPGRTQTLTDVNLSIRKGRMTALVGESGSGKSTITDLILGLQIPEKGQVLIDDVPLGELQQNTFRERIGYVPQDPQLFHASIRDNLLWSFDQASESDLWEALQLANAGAFVKELPQGIDTVVGDRGIRLSGGQRQRIALARALLRKPELLILDEATSALDSESERLIQQSIEQVAHGTTILVVAHRLSTIVKADQVYVLRQGRVIEEGSFSTLSVKSGGVLNGMLLAQLPLEQAKLAETVN</sequence>
<dbReference type="RefSeq" id="WP_256614271.1">
    <property type="nucleotide sequence ID" value="NZ_JANIBK010000019.1"/>
</dbReference>
<dbReference type="PROSITE" id="PS50893">
    <property type="entry name" value="ABC_TRANSPORTER_2"/>
    <property type="match status" value="1"/>
</dbReference>
<evidence type="ECO:0000313" key="10">
    <source>
        <dbReference type="EMBL" id="MCQ8127911.1"/>
    </source>
</evidence>
<evidence type="ECO:0000256" key="4">
    <source>
        <dbReference type="ARBA" id="ARBA00022840"/>
    </source>
</evidence>
<accession>A0ABT1U472</accession>
<organism evidence="10 11">
    <name type="scientific">Methylomonas rivi</name>
    <dbReference type="NCBI Taxonomy" id="2952226"/>
    <lineage>
        <taxon>Bacteria</taxon>
        <taxon>Pseudomonadati</taxon>
        <taxon>Pseudomonadota</taxon>
        <taxon>Gammaproteobacteria</taxon>
        <taxon>Methylococcales</taxon>
        <taxon>Methylococcaceae</taxon>
        <taxon>Methylomonas</taxon>
    </lineage>
</organism>
<proteinExistence type="predicted"/>
<dbReference type="PANTHER" id="PTHR43394">
    <property type="entry name" value="ATP-DEPENDENT PERMEASE MDL1, MITOCHONDRIAL"/>
    <property type="match status" value="1"/>
</dbReference>
<evidence type="ECO:0000256" key="5">
    <source>
        <dbReference type="ARBA" id="ARBA00022989"/>
    </source>
</evidence>
<feature type="transmembrane region" description="Helical" evidence="7">
    <location>
        <begin position="213"/>
        <end position="231"/>
    </location>
</feature>
<evidence type="ECO:0000256" key="1">
    <source>
        <dbReference type="ARBA" id="ARBA00004651"/>
    </source>
</evidence>
<dbReference type="InterPro" id="IPR027417">
    <property type="entry name" value="P-loop_NTPase"/>
</dbReference>
<dbReference type="InterPro" id="IPR011527">
    <property type="entry name" value="ABC1_TM_dom"/>
</dbReference>
<feature type="transmembrane region" description="Helical" evidence="7">
    <location>
        <begin position="22"/>
        <end position="47"/>
    </location>
</feature>
<dbReference type="EMBL" id="JANIBK010000019">
    <property type="protein sequence ID" value="MCQ8127911.1"/>
    <property type="molecule type" value="Genomic_DNA"/>
</dbReference>